<sequence length="174" mass="19875">MSIFMIKLLGIIGALAIMIIVQIFIADALMTIFRLMRSSYTDEGTEILGTITEKAKIATYFFNFPLRYTGYAISTASGKTCFTNDKTQAGETQVYYHLDKFKLPRFKSKFSCSTTATIDQFDSKFYFKGLDFLLLSLAMLTVMITTAAIIFIIVKKVNRPRKQNIYMRENQLVQ</sequence>
<dbReference type="AlphaFoldDB" id="V6LMN6"/>
<feature type="transmembrane region" description="Helical" evidence="1">
    <location>
        <begin position="132"/>
        <end position="154"/>
    </location>
</feature>
<dbReference type="VEuPathDB" id="GiardiaDB:SS50377_21500"/>
<dbReference type="EMBL" id="KI546094">
    <property type="protein sequence ID" value="EST45478.1"/>
    <property type="molecule type" value="Genomic_DNA"/>
</dbReference>
<dbReference type="Proteomes" id="UP000018208">
    <property type="component" value="Unassembled WGS sequence"/>
</dbReference>
<accession>V6LMN6</accession>
<proteinExistence type="predicted"/>
<keyword evidence="1" id="KW-0472">Membrane</keyword>
<gene>
    <name evidence="2" type="ORF">SS50377_14547</name>
    <name evidence="3" type="ORF">SS50377_21500</name>
</gene>
<organism evidence="2">
    <name type="scientific">Spironucleus salmonicida</name>
    <dbReference type="NCBI Taxonomy" id="348837"/>
    <lineage>
        <taxon>Eukaryota</taxon>
        <taxon>Metamonada</taxon>
        <taxon>Diplomonadida</taxon>
        <taxon>Hexamitidae</taxon>
        <taxon>Hexamitinae</taxon>
        <taxon>Spironucleus</taxon>
    </lineage>
</organism>
<name>V6LMN6_9EUKA</name>
<evidence type="ECO:0000313" key="2">
    <source>
        <dbReference type="EMBL" id="EST45478.1"/>
    </source>
</evidence>
<reference evidence="3" key="2">
    <citation type="submission" date="2020-12" db="EMBL/GenBank/DDBJ databases">
        <title>New Spironucleus salmonicida genome in near-complete chromosomes.</title>
        <authorList>
            <person name="Xu F."/>
            <person name="Kurt Z."/>
            <person name="Jimenez-Gonzalez A."/>
            <person name="Astvaldsson A."/>
            <person name="Andersson J.O."/>
            <person name="Svard S.G."/>
        </authorList>
    </citation>
    <scope>NUCLEOTIDE SEQUENCE</scope>
    <source>
        <strain evidence="3">ATCC 50377</strain>
    </source>
</reference>
<evidence type="ECO:0000256" key="1">
    <source>
        <dbReference type="SAM" id="Phobius"/>
    </source>
</evidence>
<dbReference type="EMBL" id="AUWU02000002">
    <property type="protein sequence ID" value="KAH0575963.1"/>
    <property type="molecule type" value="Genomic_DNA"/>
</dbReference>
<reference evidence="2 3" key="1">
    <citation type="journal article" date="2014" name="PLoS Genet.">
        <title>The Genome of Spironucleus salmonicida Highlights a Fish Pathogen Adapted to Fluctuating Environments.</title>
        <authorList>
            <person name="Xu F."/>
            <person name="Jerlstrom-Hultqvist J."/>
            <person name="Einarsson E."/>
            <person name="Astvaldsson A."/>
            <person name="Svard S.G."/>
            <person name="Andersson J.O."/>
        </authorList>
    </citation>
    <scope>NUCLEOTIDE SEQUENCE</scope>
    <source>
        <strain evidence="3">ATCC 50377</strain>
    </source>
</reference>
<evidence type="ECO:0000313" key="3">
    <source>
        <dbReference type="EMBL" id="KAH0575963.1"/>
    </source>
</evidence>
<keyword evidence="1 2" id="KW-0812">Transmembrane</keyword>
<keyword evidence="1" id="KW-1133">Transmembrane helix</keyword>
<evidence type="ECO:0000313" key="4">
    <source>
        <dbReference type="Proteomes" id="UP000018208"/>
    </source>
</evidence>
<protein>
    <submittedName>
        <fullName evidence="2">Transmembrane domain-containing protein</fullName>
    </submittedName>
</protein>
<keyword evidence="4" id="KW-1185">Reference proteome</keyword>
<feature type="transmembrane region" description="Helical" evidence="1">
    <location>
        <begin position="12"/>
        <end position="33"/>
    </location>
</feature>